<feature type="compositionally biased region" description="Pro residues" evidence="1">
    <location>
        <begin position="69"/>
        <end position="79"/>
    </location>
</feature>
<proteinExistence type="predicted"/>
<organism evidence="2 3">
    <name type="scientific">Romanomermis culicivorax</name>
    <name type="common">Nematode worm</name>
    <dbReference type="NCBI Taxonomy" id="13658"/>
    <lineage>
        <taxon>Eukaryota</taxon>
        <taxon>Metazoa</taxon>
        <taxon>Ecdysozoa</taxon>
        <taxon>Nematoda</taxon>
        <taxon>Enoplea</taxon>
        <taxon>Dorylaimia</taxon>
        <taxon>Mermithida</taxon>
        <taxon>Mermithoidea</taxon>
        <taxon>Mermithidae</taxon>
        <taxon>Romanomermis</taxon>
    </lineage>
</organism>
<feature type="region of interest" description="Disordered" evidence="1">
    <location>
        <begin position="1"/>
        <end position="45"/>
    </location>
</feature>
<accession>A0A915I377</accession>
<protein>
    <submittedName>
        <fullName evidence="3">Uncharacterized protein</fullName>
    </submittedName>
</protein>
<dbReference type="Proteomes" id="UP000887565">
    <property type="component" value="Unplaced"/>
</dbReference>
<name>A0A915I377_ROMCU</name>
<evidence type="ECO:0000256" key="1">
    <source>
        <dbReference type="SAM" id="MobiDB-lite"/>
    </source>
</evidence>
<dbReference type="AlphaFoldDB" id="A0A915I377"/>
<feature type="region of interest" description="Disordered" evidence="1">
    <location>
        <begin position="58"/>
        <end position="79"/>
    </location>
</feature>
<feature type="compositionally biased region" description="Basic and acidic residues" evidence="1">
    <location>
        <begin position="1"/>
        <end position="39"/>
    </location>
</feature>
<keyword evidence="2" id="KW-1185">Reference proteome</keyword>
<dbReference type="WBParaSite" id="nRc.2.0.1.t08181-RA">
    <property type="protein sequence ID" value="nRc.2.0.1.t08181-RA"/>
    <property type="gene ID" value="nRc.2.0.1.g08181"/>
</dbReference>
<evidence type="ECO:0000313" key="2">
    <source>
        <dbReference type="Proteomes" id="UP000887565"/>
    </source>
</evidence>
<reference evidence="3" key="1">
    <citation type="submission" date="2022-11" db="UniProtKB">
        <authorList>
            <consortium name="WormBaseParasite"/>
        </authorList>
    </citation>
    <scope>IDENTIFICATION</scope>
</reference>
<evidence type="ECO:0000313" key="3">
    <source>
        <dbReference type="WBParaSite" id="nRc.2.0.1.t08181-RA"/>
    </source>
</evidence>
<sequence length="79" mass="9068">MDEKWAKNGRKLGEKSGSTSEEKEKLKQKREGNDEENGKELQVSNECMAVTRAMMKQMLEPETQETFINPPPPTQQEID</sequence>